<dbReference type="Proteomes" id="UP000029647">
    <property type="component" value="Unassembled WGS sequence"/>
</dbReference>
<protein>
    <submittedName>
        <fullName evidence="1">Thioredoxin</fullName>
    </submittedName>
</protein>
<evidence type="ECO:0000313" key="1">
    <source>
        <dbReference type="EMBL" id="GAL73732.1"/>
    </source>
</evidence>
<gene>
    <name evidence="1" type="ORF">JCM19275_2579</name>
</gene>
<evidence type="ECO:0000313" key="2">
    <source>
        <dbReference type="Proteomes" id="UP000029647"/>
    </source>
</evidence>
<dbReference type="SUPFAM" id="SSF52833">
    <property type="entry name" value="Thioredoxin-like"/>
    <property type="match status" value="1"/>
</dbReference>
<dbReference type="Pfam" id="PF14595">
    <property type="entry name" value="Thioredoxin_9"/>
    <property type="match status" value="1"/>
</dbReference>
<accession>A0A090X1L4</accession>
<dbReference type="InterPro" id="IPR036249">
    <property type="entry name" value="Thioredoxin-like_sf"/>
</dbReference>
<proteinExistence type="predicted"/>
<name>A0A090X1L4_NONUL</name>
<sequence length="203" mass="22802">MELQQIIKDAADKSISYEQYRAFVEAHTVNGTNSGSEVTEALAEYTKLNNQRMKRLDKTLKILPENQELLNSFDKDVYFLIITESWCGDAAQTMPMMNKVAQTSGVDFKVVLRDENPLLMDQFLTNGGRAIAKLILVDKNTGLPVTTWGGPRPTKATQLVADEKAAKGGALSPEFKQELQNWYNKDKGKDTENDLINMLREVL</sequence>
<dbReference type="Gene3D" id="3.40.30.10">
    <property type="entry name" value="Glutaredoxin"/>
    <property type="match status" value="1"/>
</dbReference>
<comment type="caution">
    <text evidence="1">The sequence shown here is derived from an EMBL/GenBank/DDBJ whole genome shotgun (WGS) entry which is preliminary data.</text>
</comment>
<reference evidence="1 2" key="1">
    <citation type="journal article" date="2014" name="Genome Announc.">
        <title>Draft Genome Sequences of Marine Flavobacterium Nonlabens Strains NR17, NR24, NR27, NR32, NR33, and Ara13.</title>
        <authorList>
            <person name="Nakanishi M."/>
            <person name="Meirelles P."/>
            <person name="Suzuki R."/>
            <person name="Takatani N."/>
            <person name="Mino S."/>
            <person name="Suda W."/>
            <person name="Oshima K."/>
            <person name="Hattori M."/>
            <person name="Ohkuma M."/>
            <person name="Hosokawa M."/>
            <person name="Miyashita K."/>
            <person name="Thompson F.L."/>
            <person name="Niwa A."/>
            <person name="Sawabe T."/>
            <person name="Sawabe T."/>
        </authorList>
    </citation>
    <scope>NUCLEOTIDE SEQUENCE [LARGE SCALE GENOMIC DNA]</scope>
    <source>
        <strain evidence="2">JCM19275</strain>
    </source>
</reference>
<dbReference type="AlphaFoldDB" id="A0A090X1L4"/>
<dbReference type="EMBL" id="BBNT01000001">
    <property type="protein sequence ID" value="GAL73732.1"/>
    <property type="molecule type" value="Genomic_DNA"/>
</dbReference>
<organism evidence="1 2">
    <name type="scientific">Nonlabens ulvanivorans</name>
    <name type="common">Persicivirga ulvanivorans</name>
    <dbReference type="NCBI Taxonomy" id="906888"/>
    <lineage>
        <taxon>Bacteria</taxon>
        <taxon>Pseudomonadati</taxon>
        <taxon>Bacteroidota</taxon>
        <taxon>Flavobacteriia</taxon>
        <taxon>Flavobacteriales</taxon>
        <taxon>Flavobacteriaceae</taxon>
        <taxon>Nonlabens</taxon>
    </lineage>
</organism>